<organism evidence="11 12">
    <name type="scientific">Rubripirellula amarantea</name>
    <dbReference type="NCBI Taxonomy" id="2527999"/>
    <lineage>
        <taxon>Bacteria</taxon>
        <taxon>Pseudomonadati</taxon>
        <taxon>Planctomycetota</taxon>
        <taxon>Planctomycetia</taxon>
        <taxon>Pirellulales</taxon>
        <taxon>Pirellulaceae</taxon>
        <taxon>Rubripirellula</taxon>
    </lineage>
</organism>
<dbReference type="CDD" id="cd14014">
    <property type="entry name" value="STKc_PknB_like"/>
    <property type="match status" value="1"/>
</dbReference>
<evidence type="ECO:0000256" key="4">
    <source>
        <dbReference type="ARBA" id="ARBA00022741"/>
    </source>
</evidence>
<dbReference type="InterPro" id="IPR017441">
    <property type="entry name" value="Protein_kinase_ATP_BS"/>
</dbReference>
<keyword evidence="4 7" id="KW-0547">Nucleotide-binding</keyword>
<dbReference type="PANTHER" id="PTHR43289:SF6">
    <property type="entry name" value="SERINE_THREONINE-PROTEIN KINASE NEKL-3"/>
    <property type="match status" value="1"/>
</dbReference>
<dbReference type="PROSITE" id="PS00107">
    <property type="entry name" value="PROTEIN_KINASE_ATP"/>
    <property type="match status" value="1"/>
</dbReference>
<name>A0A5C5WB25_9BACT</name>
<dbReference type="PROSITE" id="PS50011">
    <property type="entry name" value="PROTEIN_KINASE_DOM"/>
    <property type="match status" value="1"/>
</dbReference>
<keyword evidence="5 11" id="KW-0418">Kinase</keyword>
<keyword evidence="2" id="KW-0723">Serine/threonine-protein kinase</keyword>
<dbReference type="Gene3D" id="1.10.510.10">
    <property type="entry name" value="Transferase(Phosphotransferase) domain 1"/>
    <property type="match status" value="1"/>
</dbReference>
<feature type="transmembrane region" description="Helical" evidence="9">
    <location>
        <begin position="437"/>
        <end position="458"/>
    </location>
</feature>
<dbReference type="PANTHER" id="PTHR43289">
    <property type="entry name" value="MITOGEN-ACTIVATED PROTEIN KINASE KINASE KINASE 20-RELATED"/>
    <property type="match status" value="1"/>
</dbReference>
<keyword evidence="6 7" id="KW-0067">ATP-binding</keyword>
<keyword evidence="9" id="KW-0812">Transmembrane</keyword>
<feature type="region of interest" description="Disordered" evidence="8">
    <location>
        <begin position="280"/>
        <end position="374"/>
    </location>
</feature>
<evidence type="ECO:0000256" key="1">
    <source>
        <dbReference type="ARBA" id="ARBA00012513"/>
    </source>
</evidence>
<dbReference type="InterPro" id="IPR008271">
    <property type="entry name" value="Ser/Thr_kinase_AS"/>
</dbReference>
<proteinExistence type="predicted"/>
<dbReference type="OrthoDB" id="6111975at2"/>
<keyword evidence="3 11" id="KW-0808">Transferase</keyword>
<evidence type="ECO:0000256" key="7">
    <source>
        <dbReference type="PROSITE-ProRule" id="PRU10141"/>
    </source>
</evidence>
<accession>A0A5C5WB25</accession>
<feature type="domain" description="Protein kinase" evidence="10">
    <location>
        <begin position="10"/>
        <end position="270"/>
    </location>
</feature>
<dbReference type="AlphaFoldDB" id="A0A5C5WB25"/>
<feature type="binding site" evidence="7">
    <location>
        <position position="39"/>
    </location>
    <ligand>
        <name>ATP</name>
        <dbReference type="ChEBI" id="CHEBI:30616"/>
    </ligand>
</feature>
<evidence type="ECO:0000256" key="8">
    <source>
        <dbReference type="SAM" id="MobiDB-lite"/>
    </source>
</evidence>
<reference evidence="11 12" key="1">
    <citation type="submission" date="2019-02" db="EMBL/GenBank/DDBJ databases">
        <title>Deep-cultivation of Planctomycetes and their phenomic and genomic characterization uncovers novel biology.</title>
        <authorList>
            <person name="Wiegand S."/>
            <person name="Jogler M."/>
            <person name="Boedeker C."/>
            <person name="Pinto D."/>
            <person name="Vollmers J."/>
            <person name="Rivas-Marin E."/>
            <person name="Kohn T."/>
            <person name="Peeters S.H."/>
            <person name="Heuer A."/>
            <person name="Rast P."/>
            <person name="Oberbeckmann S."/>
            <person name="Bunk B."/>
            <person name="Jeske O."/>
            <person name="Meyerdierks A."/>
            <person name="Storesund J.E."/>
            <person name="Kallscheuer N."/>
            <person name="Luecker S."/>
            <person name="Lage O.M."/>
            <person name="Pohl T."/>
            <person name="Merkel B.J."/>
            <person name="Hornburger P."/>
            <person name="Mueller R.-W."/>
            <person name="Bruemmer F."/>
            <person name="Labrenz M."/>
            <person name="Spormann A.M."/>
            <person name="Op Den Camp H."/>
            <person name="Overmann J."/>
            <person name="Amann R."/>
            <person name="Jetten M.S.M."/>
            <person name="Mascher T."/>
            <person name="Medema M.H."/>
            <person name="Devos D.P."/>
            <person name="Kaster A.-K."/>
            <person name="Ovreas L."/>
            <person name="Rohde M."/>
            <person name="Galperin M.Y."/>
            <person name="Jogler C."/>
        </authorList>
    </citation>
    <scope>NUCLEOTIDE SEQUENCE [LARGE SCALE GENOMIC DNA]</scope>
    <source>
        <strain evidence="11 12">Pla22</strain>
    </source>
</reference>
<dbReference type="RefSeq" id="WP_146517524.1">
    <property type="nucleotide sequence ID" value="NZ_SJPI01000004.1"/>
</dbReference>
<evidence type="ECO:0000313" key="12">
    <source>
        <dbReference type="Proteomes" id="UP000316598"/>
    </source>
</evidence>
<feature type="compositionally biased region" description="Polar residues" evidence="8">
    <location>
        <begin position="316"/>
        <end position="331"/>
    </location>
</feature>
<dbReference type="Pfam" id="PF00069">
    <property type="entry name" value="Pkinase"/>
    <property type="match status" value="1"/>
</dbReference>
<keyword evidence="9" id="KW-1133">Transmembrane helix</keyword>
<dbReference type="SUPFAM" id="SSF56112">
    <property type="entry name" value="Protein kinase-like (PK-like)"/>
    <property type="match status" value="1"/>
</dbReference>
<dbReference type="GO" id="GO:0005524">
    <property type="term" value="F:ATP binding"/>
    <property type="evidence" value="ECO:0007669"/>
    <property type="project" value="UniProtKB-UniRule"/>
</dbReference>
<dbReference type="Gene3D" id="3.30.200.20">
    <property type="entry name" value="Phosphorylase Kinase, domain 1"/>
    <property type="match status" value="1"/>
</dbReference>
<evidence type="ECO:0000313" key="11">
    <source>
        <dbReference type="EMBL" id="TWT48116.1"/>
    </source>
</evidence>
<dbReference type="FunFam" id="1.10.510.10:FF:000021">
    <property type="entry name" value="Serine/threonine protein kinase"/>
    <property type="match status" value="1"/>
</dbReference>
<dbReference type="Proteomes" id="UP000316598">
    <property type="component" value="Unassembled WGS sequence"/>
</dbReference>
<evidence type="ECO:0000256" key="6">
    <source>
        <dbReference type="ARBA" id="ARBA00022840"/>
    </source>
</evidence>
<dbReference type="EC" id="2.7.11.1" evidence="1"/>
<evidence type="ECO:0000256" key="2">
    <source>
        <dbReference type="ARBA" id="ARBA00022527"/>
    </source>
</evidence>
<evidence type="ECO:0000256" key="9">
    <source>
        <dbReference type="SAM" id="Phobius"/>
    </source>
</evidence>
<dbReference type="EMBL" id="SJPI01000004">
    <property type="protein sequence ID" value="TWT48116.1"/>
    <property type="molecule type" value="Genomic_DNA"/>
</dbReference>
<evidence type="ECO:0000256" key="3">
    <source>
        <dbReference type="ARBA" id="ARBA00022679"/>
    </source>
</evidence>
<feature type="compositionally biased region" description="Polar residues" evidence="8">
    <location>
        <begin position="288"/>
        <end position="298"/>
    </location>
</feature>
<keyword evidence="12" id="KW-1185">Reference proteome</keyword>
<evidence type="ECO:0000256" key="5">
    <source>
        <dbReference type="ARBA" id="ARBA00022777"/>
    </source>
</evidence>
<sequence length="651" mass="71174">MAPFETLGPYRIGELIGRGGMGNVYAAKHMKTGETVAVKVIASHVADEPKFRRRFDKEVRALRMLRHPGIVRLVGVGEESGKLFYSMELISGETLQARIRREKKLDWRSVIDIAIQICAALKHAHDIGVTHRDLKPANLLVTPDGAVKLVDFGIPNLFGDMTDQTAPGSVLGTPDYMAPEQARGEGVTLRTDLYALGSVMYSMLTGRPPFKGKNANQVVQKLLNERPIPLDMLETDMPESLVELVDQLLEKVPSDRPPSALVVMNRLKSMRAGLMREQTLVDDGPETANGTTNISSVPQDLHERDTSESGSGGFGNSDSTAISQPSVSPSGKTVAKAKTVVSRGRRSSGHADDTGLVSGIANRDSGSNPSRKAVQDVTVASAMGNTSDDHTSDSISGIEDAAYGNASRSNTHFETVSDDATDTGFFREHTSHRPSHIVGVLTMIAMASVLIGGGYLFYVASMPPSADQVYEQLNNDFDASLAQTFMRRFPGDSRFDDVQERWMESRVLATLKRLRAKSKLGLTPMDPAEESFLLALEDRQTEPAESAKKLAAWLNVFDSDKDEVDSELLELVELARHQQAHLANQTPVSKVDDRAAELIRDMDQWANQADRETIVRKLNGVIVTFGQQEWASPAVQEAKERLQELQSAAKP</sequence>
<dbReference type="InterPro" id="IPR011009">
    <property type="entry name" value="Kinase-like_dom_sf"/>
</dbReference>
<keyword evidence="9" id="KW-0472">Membrane</keyword>
<evidence type="ECO:0000259" key="10">
    <source>
        <dbReference type="PROSITE" id="PS50011"/>
    </source>
</evidence>
<dbReference type="SMART" id="SM00220">
    <property type="entry name" value="S_TKc"/>
    <property type="match status" value="1"/>
</dbReference>
<comment type="caution">
    <text evidence="11">The sequence shown here is derived from an EMBL/GenBank/DDBJ whole genome shotgun (WGS) entry which is preliminary data.</text>
</comment>
<dbReference type="PROSITE" id="PS00108">
    <property type="entry name" value="PROTEIN_KINASE_ST"/>
    <property type="match status" value="1"/>
</dbReference>
<dbReference type="GO" id="GO:0004674">
    <property type="term" value="F:protein serine/threonine kinase activity"/>
    <property type="evidence" value="ECO:0007669"/>
    <property type="project" value="UniProtKB-KW"/>
</dbReference>
<gene>
    <name evidence="11" type="primary">stkP_2</name>
    <name evidence="11" type="ORF">Pla22_51170</name>
</gene>
<dbReference type="InterPro" id="IPR000719">
    <property type="entry name" value="Prot_kinase_dom"/>
</dbReference>
<protein>
    <recommendedName>
        <fullName evidence="1">non-specific serine/threonine protein kinase</fullName>
        <ecNumber evidence="1">2.7.11.1</ecNumber>
    </recommendedName>
</protein>